<organism evidence="1 2">
    <name type="scientific">Streptomyces armeniacus</name>
    <dbReference type="NCBI Taxonomy" id="83291"/>
    <lineage>
        <taxon>Bacteria</taxon>
        <taxon>Bacillati</taxon>
        <taxon>Actinomycetota</taxon>
        <taxon>Actinomycetes</taxon>
        <taxon>Kitasatosporales</taxon>
        <taxon>Streptomycetaceae</taxon>
        <taxon>Streptomyces</taxon>
    </lineage>
</organism>
<gene>
    <name evidence="1" type="ORF">DVA86_17530</name>
</gene>
<proteinExistence type="predicted"/>
<dbReference type="KEGG" id="sarm:DVA86_17530"/>
<dbReference type="Pfam" id="PF19746">
    <property type="entry name" value="DUF6233"/>
    <property type="match status" value="1"/>
</dbReference>
<dbReference type="Proteomes" id="UP000254425">
    <property type="component" value="Chromosome"/>
</dbReference>
<dbReference type="AlphaFoldDB" id="A0A345XRC0"/>
<dbReference type="EMBL" id="CP031320">
    <property type="protein sequence ID" value="AXK34186.1"/>
    <property type="molecule type" value="Genomic_DNA"/>
</dbReference>
<reference evidence="1 2" key="1">
    <citation type="submission" date="2018-07" db="EMBL/GenBank/DDBJ databases">
        <title>Draft genome of the type strain Streptomyces armeniacus ATCC 15676.</title>
        <authorList>
            <person name="Labana P."/>
            <person name="Gosse J.T."/>
            <person name="Boddy C.N."/>
        </authorList>
    </citation>
    <scope>NUCLEOTIDE SEQUENCE [LARGE SCALE GENOMIC DNA]</scope>
    <source>
        <strain evidence="1 2">ATCC 15676</strain>
    </source>
</reference>
<evidence type="ECO:0000313" key="1">
    <source>
        <dbReference type="EMBL" id="AXK34186.1"/>
    </source>
</evidence>
<evidence type="ECO:0000313" key="2">
    <source>
        <dbReference type="Proteomes" id="UP000254425"/>
    </source>
</evidence>
<accession>A0A345XRC0</accession>
<protein>
    <submittedName>
        <fullName evidence="1">Uncharacterized protein</fullName>
    </submittedName>
</protein>
<sequence length="159" mass="18009">MVAEHDWRESAGPWARVTLPDGQELDVIVTARERTPDGEWWFACEALLPDRYQDAQGQTRETAAPTAITVHADHIVPIPGERYDAVPTNGAVAGRQWVLVRVRMPVEDGPTWRVHRRDCWQISGETRRATTAEAVERYRSREAAPCDVCRPDRVLGRGR</sequence>
<name>A0A345XRC0_9ACTN</name>
<dbReference type="RefSeq" id="WP_208879486.1">
    <property type="nucleotide sequence ID" value="NZ_CP031320.1"/>
</dbReference>
<dbReference type="InterPro" id="IPR046200">
    <property type="entry name" value="DUF6233"/>
</dbReference>
<keyword evidence="2" id="KW-1185">Reference proteome</keyword>